<evidence type="ECO:0000313" key="4">
    <source>
        <dbReference type="Proteomes" id="UP001231370"/>
    </source>
</evidence>
<organism evidence="3 4">
    <name type="scientific">Roseofilum halophilum BLCC-M91</name>
    <dbReference type="NCBI Taxonomy" id="3022259"/>
    <lineage>
        <taxon>Bacteria</taxon>
        <taxon>Bacillati</taxon>
        <taxon>Cyanobacteriota</taxon>
        <taxon>Cyanophyceae</taxon>
        <taxon>Desertifilales</taxon>
        <taxon>Desertifilaceae</taxon>
        <taxon>Roseofilum</taxon>
        <taxon>Roseofilum halophilum</taxon>
    </lineage>
</organism>
<evidence type="ECO:0000313" key="3">
    <source>
        <dbReference type="EMBL" id="MDJ1180792.1"/>
    </source>
</evidence>
<dbReference type="RefSeq" id="WP_283764093.1">
    <property type="nucleotide sequence ID" value="NZ_JAQPOK010000139.1"/>
</dbReference>
<name>A0ABT7BNM5_9CYAN</name>
<reference evidence="3 4" key="1">
    <citation type="submission" date="2023-01" db="EMBL/GenBank/DDBJ databases">
        <title>Novel diversity within Roseofilum (Cyanobacteria; Desertifilaceae) from marine benthic mats with descriptions of four novel species.</title>
        <authorList>
            <person name="Wang Y."/>
            <person name="Berthold D.E."/>
            <person name="Hu J."/>
            <person name="Lefler F.W."/>
            <person name="Laughinghouse H.D. IV."/>
        </authorList>
    </citation>
    <scope>NUCLEOTIDE SEQUENCE [LARGE SCALE GENOMIC DNA]</scope>
    <source>
        <strain evidence="3 4">BLCC-M91</strain>
    </source>
</reference>
<gene>
    <name evidence="3" type="ORF">PJF56_18185</name>
</gene>
<keyword evidence="1" id="KW-0812">Transmembrane</keyword>
<feature type="domain" description="DUF3592" evidence="2">
    <location>
        <begin position="45"/>
        <end position="120"/>
    </location>
</feature>
<feature type="transmembrane region" description="Helical" evidence="1">
    <location>
        <begin position="12"/>
        <end position="32"/>
    </location>
</feature>
<keyword evidence="4" id="KW-1185">Reference proteome</keyword>
<dbReference type="InterPro" id="IPR021994">
    <property type="entry name" value="DUF3592"/>
</dbReference>
<accession>A0ABT7BNM5</accession>
<dbReference type="EMBL" id="JAQPOK010000139">
    <property type="protein sequence ID" value="MDJ1180792.1"/>
    <property type="molecule type" value="Genomic_DNA"/>
</dbReference>
<keyword evidence="1" id="KW-0472">Membrane</keyword>
<dbReference type="Proteomes" id="UP001231370">
    <property type="component" value="Unassembled WGS sequence"/>
</dbReference>
<proteinExistence type="predicted"/>
<sequence length="156" mass="17040">MSGSNQKTLKVVGITFSSIGFLLLIVTGVLGFNTRSFLEVAKKAEGSVVELIRRRSSNSSSSTSRSYVFHPVIQFETANGEAVEFESNRGSNPPAFQTGQSVIVLYNPEEVNQAKIDSFWDLWLIAMITGLNGSVFFFIGVVLLYFAIRQGGDTTS</sequence>
<feature type="transmembrane region" description="Helical" evidence="1">
    <location>
        <begin position="122"/>
        <end position="148"/>
    </location>
</feature>
<keyword evidence="1" id="KW-1133">Transmembrane helix</keyword>
<comment type="caution">
    <text evidence="3">The sequence shown here is derived from an EMBL/GenBank/DDBJ whole genome shotgun (WGS) entry which is preliminary data.</text>
</comment>
<evidence type="ECO:0000256" key="1">
    <source>
        <dbReference type="SAM" id="Phobius"/>
    </source>
</evidence>
<protein>
    <submittedName>
        <fullName evidence="3">DUF3592 domain-containing protein</fullName>
    </submittedName>
</protein>
<evidence type="ECO:0000259" key="2">
    <source>
        <dbReference type="Pfam" id="PF12158"/>
    </source>
</evidence>
<dbReference type="Pfam" id="PF12158">
    <property type="entry name" value="DUF3592"/>
    <property type="match status" value="1"/>
</dbReference>